<reference evidence="3" key="1">
    <citation type="journal article" date="2019" name="Int. J. Syst. Evol. Microbiol.">
        <title>The Global Catalogue of Microorganisms (GCM) 10K type strain sequencing project: providing services to taxonomists for standard genome sequencing and annotation.</title>
        <authorList>
            <consortium name="The Broad Institute Genomics Platform"/>
            <consortium name="The Broad Institute Genome Sequencing Center for Infectious Disease"/>
            <person name="Wu L."/>
            <person name="Ma J."/>
        </authorList>
    </citation>
    <scope>NUCLEOTIDE SEQUENCE [LARGE SCALE GENOMIC DNA]</scope>
    <source>
        <strain evidence="3">CCUG 54356</strain>
    </source>
</reference>
<sequence>MMNMRFLKVLFAAPLVLTLMAGCAQQPSAEDQAAIEDGLVPKASGLDSVSAAFAFDLSGAKVYMEPLSIDYNKRFARASSPFREADYRLDEKDRAKLQALIGETLGERFLAPRNSELVTDRSEADYVMQLDLRRFSIAAPLEPSAGVWRVYADQSAWGVLSGELLDSQGNPVMRFSDRREMGDNFGSLGPNRFDRFNRVTFWADMRTDLRRAFRSLDKTLQ</sequence>
<proteinExistence type="predicted"/>
<dbReference type="PROSITE" id="PS51257">
    <property type="entry name" value="PROKAR_LIPOPROTEIN"/>
    <property type="match status" value="1"/>
</dbReference>
<evidence type="ECO:0000256" key="1">
    <source>
        <dbReference type="SAM" id="SignalP"/>
    </source>
</evidence>
<organism evidence="2 3">
    <name type="scientific">Microbulbifer celer</name>
    <dbReference type="NCBI Taxonomy" id="435905"/>
    <lineage>
        <taxon>Bacteria</taxon>
        <taxon>Pseudomonadati</taxon>
        <taxon>Pseudomonadota</taxon>
        <taxon>Gammaproteobacteria</taxon>
        <taxon>Cellvibrionales</taxon>
        <taxon>Microbulbiferaceae</taxon>
        <taxon>Microbulbifer</taxon>
    </lineage>
</organism>
<keyword evidence="1" id="KW-0732">Signal</keyword>
<feature type="signal peptide" evidence="1">
    <location>
        <begin position="1"/>
        <end position="24"/>
    </location>
</feature>
<keyword evidence="3" id="KW-1185">Reference proteome</keyword>
<accession>A0ABW3U9M5</accession>
<evidence type="ECO:0000313" key="2">
    <source>
        <dbReference type="EMBL" id="MFD1217372.1"/>
    </source>
</evidence>
<dbReference type="RefSeq" id="WP_230437407.1">
    <property type="nucleotide sequence ID" value="NZ_CP087715.1"/>
</dbReference>
<evidence type="ECO:0008006" key="4">
    <source>
        <dbReference type="Google" id="ProtNLM"/>
    </source>
</evidence>
<dbReference type="Proteomes" id="UP001597264">
    <property type="component" value="Unassembled WGS sequence"/>
</dbReference>
<dbReference type="EMBL" id="JBHTLR010000014">
    <property type="protein sequence ID" value="MFD1217372.1"/>
    <property type="molecule type" value="Genomic_DNA"/>
</dbReference>
<feature type="chain" id="PRO_5047462456" description="DUF3313 domain-containing protein" evidence="1">
    <location>
        <begin position="25"/>
        <end position="221"/>
    </location>
</feature>
<comment type="caution">
    <text evidence="2">The sequence shown here is derived from an EMBL/GenBank/DDBJ whole genome shotgun (WGS) entry which is preliminary data.</text>
</comment>
<gene>
    <name evidence="2" type="ORF">ACFQ2X_12235</name>
</gene>
<evidence type="ECO:0000313" key="3">
    <source>
        <dbReference type="Proteomes" id="UP001597264"/>
    </source>
</evidence>
<protein>
    <recommendedName>
        <fullName evidence="4">DUF3313 domain-containing protein</fullName>
    </recommendedName>
</protein>
<name>A0ABW3U9M5_9GAMM</name>